<name>A0A4C1WPD3_EUMVA</name>
<dbReference type="AlphaFoldDB" id="A0A4C1WPD3"/>
<comment type="caution">
    <text evidence="1">The sequence shown here is derived from an EMBL/GenBank/DDBJ whole genome shotgun (WGS) entry which is preliminary data.</text>
</comment>
<sequence>MILSIKQNGAVRSGVSQAVRVRAATSPRRCDWPMHARTHDRVFGQQEVFVIIFVSKRVRVTSRWWRGARRTSALGPAASPSRVNGRLNTKASSDVTIAQLIIDNNTACLRRRLSQSVIRVRAKIPNYSIGFHDRRTNKRNIFSDEIGPIALRSSPLEVQNGRTDGEKTEDVEPRTCEPIEGAACARNSRPRGARRRQLHHTCKLVFSRVAMLKESNKNIHFVSIKTNIFSK</sequence>
<evidence type="ECO:0000313" key="1">
    <source>
        <dbReference type="EMBL" id="GBP51985.1"/>
    </source>
</evidence>
<protein>
    <submittedName>
        <fullName evidence="1">Uncharacterized protein</fullName>
    </submittedName>
</protein>
<reference evidence="1 2" key="1">
    <citation type="journal article" date="2019" name="Commun. Biol.">
        <title>The bagworm genome reveals a unique fibroin gene that provides high tensile strength.</title>
        <authorList>
            <person name="Kono N."/>
            <person name="Nakamura H."/>
            <person name="Ohtoshi R."/>
            <person name="Tomita M."/>
            <person name="Numata K."/>
            <person name="Arakawa K."/>
        </authorList>
    </citation>
    <scope>NUCLEOTIDE SEQUENCE [LARGE SCALE GENOMIC DNA]</scope>
</reference>
<proteinExistence type="predicted"/>
<gene>
    <name evidence="1" type="ORF">EVAR_45834_1</name>
</gene>
<evidence type="ECO:0000313" key="2">
    <source>
        <dbReference type="Proteomes" id="UP000299102"/>
    </source>
</evidence>
<dbReference type="EMBL" id="BGZK01000593">
    <property type="protein sequence ID" value="GBP51985.1"/>
    <property type="molecule type" value="Genomic_DNA"/>
</dbReference>
<dbReference type="Proteomes" id="UP000299102">
    <property type="component" value="Unassembled WGS sequence"/>
</dbReference>
<keyword evidence="2" id="KW-1185">Reference proteome</keyword>
<organism evidence="1 2">
    <name type="scientific">Eumeta variegata</name>
    <name type="common">Bagworm moth</name>
    <name type="synonym">Eumeta japonica</name>
    <dbReference type="NCBI Taxonomy" id="151549"/>
    <lineage>
        <taxon>Eukaryota</taxon>
        <taxon>Metazoa</taxon>
        <taxon>Ecdysozoa</taxon>
        <taxon>Arthropoda</taxon>
        <taxon>Hexapoda</taxon>
        <taxon>Insecta</taxon>
        <taxon>Pterygota</taxon>
        <taxon>Neoptera</taxon>
        <taxon>Endopterygota</taxon>
        <taxon>Lepidoptera</taxon>
        <taxon>Glossata</taxon>
        <taxon>Ditrysia</taxon>
        <taxon>Tineoidea</taxon>
        <taxon>Psychidae</taxon>
        <taxon>Oiketicinae</taxon>
        <taxon>Eumeta</taxon>
    </lineage>
</organism>
<accession>A0A4C1WPD3</accession>